<comment type="caution">
    <text evidence="2">The sequence shown here is derived from an EMBL/GenBank/DDBJ whole genome shotgun (WGS) entry which is preliminary data.</text>
</comment>
<name>A0A117MR40_CHLLI</name>
<dbReference type="PANTHER" id="PTHR47515">
    <property type="entry name" value="LOW CALCIUM RESPONSE LOCUS PROTEIN T"/>
    <property type="match status" value="1"/>
</dbReference>
<dbReference type="PANTHER" id="PTHR47515:SF1">
    <property type="entry name" value="BLR2054 PROTEIN"/>
    <property type="match status" value="1"/>
</dbReference>
<protein>
    <submittedName>
        <fullName evidence="2">Transposase</fullName>
    </submittedName>
</protein>
<feature type="domain" description="Integrase catalytic" evidence="1">
    <location>
        <begin position="1"/>
        <end position="94"/>
    </location>
</feature>
<dbReference type="InterPro" id="IPR036397">
    <property type="entry name" value="RNaseH_sf"/>
</dbReference>
<dbReference type="Pfam" id="PF13683">
    <property type="entry name" value="rve_3"/>
    <property type="match status" value="1"/>
</dbReference>
<dbReference type="Gene3D" id="3.30.420.10">
    <property type="entry name" value="Ribonuclease H-like superfamily/Ribonuclease H"/>
    <property type="match status" value="1"/>
</dbReference>
<keyword evidence="3" id="KW-1185">Reference proteome</keyword>
<sequence length="98" mass="11363">MTFHTPAVTGKVLDSWAYRNGVKLEFSRLGKPVDNAFIESFNRTVRDECLNDNWFLSLEHARKLIEEWRVDYNTNRPHSALGGLTPAEFAAQFEENFQ</sequence>
<dbReference type="GO" id="GO:0003676">
    <property type="term" value="F:nucleic acid binding"/>
    <property type="evidence" value="ECO:0007669"/>
    <property type="project" value="InterPro"/>
</dbReference>
<dbReference type="PROSITE" id="PS50994">
    <property type="entry name" value="INTEGRASE"/>
    <property type="match status" value="1"/>
</dbReference>
<accession>A0A117MR40</accession>
<dbReference type="InterPro" id="IPR001584">
    <property type="entry name" value="Integrase_cat-core"/>
</dbReference>
<gene>
    <name evidence="2" type="ORF">ASB62_03310</name>
</gene>
<evidence type="ECO:0000313" key="2">
    <source>
        <dbReference type="EMBL" id="KUL31195.1"/>
    </source>
</evidence>
<dbReference type="SUPFAM" id="SSF53098">
    <property type="entry name" value="Ribonuclease H-like"/>
    <property type="match status" value="1"/>
</dbReference>
<reference evidence="2 3" key="1">
    <citation type="submission" date="2015-10" db="EMBL/GenBank/DDBJ databases">
        <title>Draft Genome Sequence of Chlorobium limicola strain Frasassi Growing under Artificial Lighting in the Frasassi Cave System.</title>
        <authorList>
            <person name="Mansor M."/>
            <person name="Macalady J."/>
        </authorList>
    </citation>
    <scope>NUCLEOTIDE SEQUENCE [LARGE SCALE GENOMIC DNA]</scope>
    <source>
        <strain evidence="2 3">Frasassi</strain>
    </source>
</reference>
<dbReference type="EMBL" id="LMBR01000071">
    <property type="protein sequence ID" value="KUL31195.1"/>
    <property type="molecule type" value="Genomic_DNA"/>
</dbReference>
<dbReference type="Proteomes" id="UP000053937">
    <property type="component" value="Unassembled WGS sequence"/>
</dbReference>
<dbReference type="InterPro" id="IPR012337">
    <property type="entry name" value="RNaseH-like_sf"/>
</dbReference>
<dbReference type="GO" id="GO:0015074">
    <property type="term" value="P:DNA integration"/>
    <property type="evidence" value="ECO:0007669"/>
    <property type="project" value="InterPro"/>
</dbReference>
<evidence type="ECO:0000259" key="1">
    <source>
        <dbReference type="PROSITE" id="PS50994"/>
    </source>
</evidence>
<proteinExistence type="predicted"/>
<dbReference type="AlphaFoldDB" id="A0A117MR40"/>
<evidence type="ECO:0000313" key="3">
    <source>
        <dbReference type="Proteomes" id="UP000053937"/>
    </source>
</evidence>
<organism evidence="2 3">
    <name type="scientific">Chlorobium limicola</name>
    <dbReference type="NCBI Taxonomy" id="1092"/>
    <lineage>
        <taxon>Bacteria</taxon>
        <taxon>Pseudomonadati</taxon>
        <taxon>Chlorobiota</taxon>
        <taxon>Chlorobiia</taxon>
        <taxon>Chlorobiales</taxon>
        <taxon>Chlorobiaceae</taxon>
        <taxon>Chlorobium/Pelodictyon group</taxon>
        <taxon>Chlorobium</taxon>
    </lineage>
</organism>